<evidence type="ECO:0000313" key="2">
    <source>
        <dbReference type="Ensembl" id="ENSXMAP00000025847.1"/>
    </source>
</evidence>
<dbReference type="GeneTree" id="ENSGT01010000222656"/>
<evidence type="ECO:0000256" key="1">
    <source>
        <dbReference type="SAM" id="Phobius"/>
    </source>
</evidence>
<feature type="transmembrane region" description="Helical" evidence="1">
    <location>
        <begin position="76"/>
        <end position="102"/>
    </location>
</feature>
<protein>
    <submittedName>
        <fullName evidence="2">Uncharacterized protein</fullName>
    </submittedName>
</protein>
<sequence>MDYRPQGARLVAATVVMNMIWWMVMIAAIGLGATHMHRCTVQPNIPIYLVVLGASSLLSLVFTYCTSGFQDGALHVLSLACMTFLHIFSFAWLIAGSSWVYAVYPPNYSDKGLYCHKTTYQFAFVVTTLLWVAMALVFICGCCISLLTCCTTVFAGRHLLPDRKSFYGATSFQEPAAGDV</sequence>
<accession>A0A3B5Q4T3</accession>
<evidence type="ECO:0000313" key="3">
    <source>
        <dbReference type="Proteomes" id="UP000002852"/>
    </source>
</evidence>
<keyword evidence="3" id="KW-1185">Reference proteome</keyword>
<proteinExistence type="predicted"/>
<dbReference type="Ensembl" id="ENSXMAT00000024670.1">
    <property type="protein sequence ID" value="ENSXMAP00000025847.1"/>
    <property type="gene ID" value="ENSXMAG00000022666.1"/>
</dbReference>
<reference evidence="3" key="1">
    <citation type="submission" date="2012-01" db="EMBL/GenBank/DDBJ databases">
        <authorList>
            <person name="Walter R."/>
            <person name="Schartl M."/>
            <person name="Warren W."/>
        </authorList>
    </citation>
    <scope>NUCLEOTIDE SEQUENCE [LARGE SCALE GENOMIC DNA]</scope>
    <source>
        <strain evidence="3">JP 163 A</strain>
    </source>
</reference>
<name>A0A3B5Q4T3_XIPMA</name>
<dbReference type="OMA" id="TIKWIMA"/>
<dbReference type="InterPro" id="IPR040350">
    <property type="entry name" value="TMEM272"/>
</dbReference>
<feature type="transmembrane region" description="Helical" evidence="1">
    <location>
        <begin position="45"/>
        <end position="64"/>
    </location>
</feature>
<dbReference type="PANTHER" id="PTHR33444">
    <property type="entry name" value="SI:DKEY-19B23.12-RELATED"/>
    <property type="match status" value="1"/>
</dbReference>
<dbReference type="PANTHER" id="PTHR33444:SF2">
    <property type="entry name" value="MARVEL DOMAIN-CONTAINING PROTEIN"/>
    <property type="match status" value="1"/>
</dbReference>
<keyword evidence="1" id="KW-0472">Membrane</keyword>
<dbReference type="InParanoid" id="A0A3B5Q4T3"/>
<reference evidence="2" key="4">
    <citation type="submission" date="2025-09" db="UniProtKB">
        <authorList>
            <consortium name="Ensembl"/>
        </authorList>
    </citation>
    <scope>IDENTIFICATION</scope>
    <source>
        <strain evidence="2">JP 163 A</strain>
    </source>
</reference>
<dbReference type="AlphaFoldDB" id="A0A3B5Q4T3"/>
<dbReference type="Proteomes" id="UP000002852">
    <property type="component" value="Unassembled WGS sequence"/>
</dbReference>
<organism evidence="2 3">
    <name type="scientific">Xiphophorus maculatus</name>
    <name type="common">Southern platyfish</name>
    <name type="synonym">Platypoecilus maculatus</name>
    <dbReference type="NCBI Taxonomy" id="8083"/>
    <lineage>
        <taxon>Eukaryota</taxon>
        <taxon>Metazoa</taxon>
        <taxon>Chordata</taxon>
        <taxon>Craniata</taxon>
        <taxon>Vertebrata</taxon>
        <taxon>Euteleostomi</taxon>
        <taxon>Actinopterygii</taxon>
        <taxon>Neopterygii</taxon>
        <taxon>Teleostei</taxon>
        <taxon>Neoteleostei</taxon>
        <taxon>Acanthomorphata</taxon>
        <taxon>Ovalentaria</taxon>
        <taxon>Atherinomorphae</taxon>
        <taxon>Cyprinodontiformes</taxon>
        <taxon>Poeciliidae</taxon>
        <taxon>Poeciliinae</taxon>
        <taxon>Xiphophorus</taxon>
    </lineage>
</organism>
<keyword evidence="1" id="KW-1133">Transmembrane helix</keyword>
<feature type="transmembrane region" description="Helical" evidence="1">
    <location>
        <begin position="12"/>
        <end position="33"/>
    </location>
</feature>
<reference evidence="3" key="2">
    <citation type="journal article" date="2013" name="Nat. Genet.">
        <title>The genome of the platyfish, Xiphophorus maculatus, provides insights into evolutionary adaptation and several complex traits.</title>
        <authorList>
            <person name="Schartl M."/>
            <person name="Walter R.B."/>
            <person name="Shen Y."/>
            <person name="Garcia T."/>
            <person name="Catchen J."/>
            <person name="Amores A."/>
            <person name="Braasch I."/>
            <person name="Chalopin D."/>
            <person name="Volff J.N."/>
            <person name="Lesch K.P."/>
            <person name="Bisazza A."/>
            <person name="Minx P."/>
            <person name="Hillier L."/>
            <person name="Wilson R.K."/>
            <person name="Fuerstenberg S."/>
            <person name="Boore J."/>
            <person name="Searle S."/>
            <person name="Postlethwait J.H."/>
            <person name="Warren W.C."/>
        </authorList>
    </citation>
    <scope>NUCLEOTIDE SEQUENCE [LARGE SCALE GENOMIC DNA]</scope>
    <source>
        <strain evidence="3">JP 163 A</strain>
    </source>
</reference>
<keyword evidence="1" id="KW-0812">Transmembrane</keyword>
<feature type="transmembrane region" description="Helical" evidence="1">
    <location>
        <begin position="122"/>
        <end position="155"/>
    </location>
</feature>
<dbReference type="STRING" id="8083.ENSXMAP00000025847"/>
<reference evidence="2" key="3">
    <citation type="submission" date="2025-08" db="UniProtKB">
        <authorList>
            <consortium name="Ensembl"/>
        </authorList>
    </citation>
    <scope>IDENTIFICATION</scope>
    <source>
        <strain evidence="2">JP 163 A</strain>
    </source>
</reference>